<dbReference type="EMBL" id="BARV01028525">
    <property type="protein sequence ID" value="GAI34650.1"/>
    <property type="molecule type" value="Genomic_DNA"/>
</dbReference>
<sequence>EDRVLTLKFPGGVISSRGDEVLLTLWPGGLQLPEVLDSFGILYRAIRFNMDKPFDLGDLVRRSRVSSRKMSSLSVKRVTLSLSDVHADLDIENTAEGSSVTVRCRGGYEFLPTEPPIPYYIVLKYLEEDPPTDELQNCIRQATE</sequence>
<proteinExistence type="predicted"/>
<gene>
    <name evidence="1" type="ORF">S06H3_45639</name>
</gene>
<evidence type="ECO:0000313" key="1">
    <source>
        <dbReference type="EMBL" id="GAI34650.1"/>
    </source>
</evidence>
<reference evidence="1" key="1">
    <citation type="journal article" date="2014" name="Front. Microbiol.">
        <title>High frequency of phylogenetically diverse reductive dehalogenase-homologous genes in deep subseafloor sedimentary metagenomes.</title>
        <authorList>
            <person name="Kawai M."/>
            <person name="Futagami T."/>
            <person name="Toyoda A."/>
            <person name="Takaki Y."/>
            <person name="Nishi S."/>
            <person name="Hori S."/>
            <person name="Arai W."/>
            <person name="Tsubouchi T."/>
            <person name="Morono Y."/>
            <person name="Uchiyama I."/>
            <person name="Ito T."/>
            <person name="Fujiyama A."/>
            <person name="Inagaki F."/>
            <person name="Takami H."/>
        </authorList>
    </citation>
    <scope>NUCLEOTIDE SEQUENCE</scope>
    <source>
        <strain evidence="1">Expedition CK06-06</strain>
    </source>
</reference>
<organism evidence="1">
    <name type="scientific">marine sediment metagenome</name>
    <dbReference type="NCBI Taxonomy" id="412755"/>
    <lineage>
        <taxon>unclassified sequences</taxon>
        <taxon>metagenomes</taxon>
        <taxon>ecological metagenomes</taxon>
    </lineage>
</organism>
<feature type="non-terminal residue" evidence="1">
    <location>
        <position position="1"/>
    </location>
</feature>
<accession>X1P6J1</accession>
<name>X1P6J1_9ZZZZ</name>
<protein>
    <submittedName>
        <fullName evidence="1">Uncharacterized protein</fullName>
    </submittedName>
</protein>
<comment type="caution">
    <text evidence="1">The sequence shown here is derived from an EMBL/GenBank/DDBJ whole genome shotgun (WGS) entry which is preliminary data.</text>
</comment>
<dbReference type="AlphaFoldDB" id="X1P6J1"/>